<evidence type="ECO:0000256" key="1">
    <source>
        <dbReference type="SAM" id="MobiDB-lite"/>
    </source>
</evidence>
<keyword evidence="2" id="KW-0812">Transmembrane</keyword>
<comment type="caution">
    <text evidence="3">The sequence shown here is derived from an EMBL/GenBank/DDBJ whole genome shotgun (WGS) entry which is preliminary data.</text>
</comment>
<dbReference type="OrthoDB" id="3021074at2759"/>
<organism evidence="3 4">
    <name type="scientific">Lachnellula suecica</name>
    <dbReference type="NCBI Taxonomy" id="602035"/>
    <lineage>
        <taxon>Eukaryota</taxon>
        <taxon>Fungi</taxon>
        <taxon>Dikarya</taxon>
        <taxon>Ascomycota</taxon>
        <taxon>Pezizomycotina</taxon>
        <taxon>Leotiomycetes</taxon>
        <taxon>Helotiales</taxon>
        <taxon>Lachnaceae</taxon>
        <taxon>Lachnellula</taxon>
    </lineage>
</organism>
<dbReference type="AlphaFoldDB" id="A0A8T9CD61"/>
<feature type="transmembrane region" description="Helical" evidence="2">
    <location>
        <begin position="287"/>
        <end position="307"/>
    </location>
</feature>
<name>A0A8T9CD61_9HELO</name>
<proteinExistence type="predicted"/>
<gene>
    <name evidence="3" type="ORF">LSUE1_G004250</name>
</gene>
<evidence type="ECO:0000313" key="4">
    <source>
        <dbReference type="Proteomes" id="UP000469558"/>
    </source>
</evidence>
<feature type="compositionally biased region" description="Low complexity" evidence="1">
    <location>
        <begin position="530"/>
        <end position="541"/>
    </location>
</feature>
<dbReference type="Proteomes" id="UP000469558">
    <property type="component" value="Unassembled WGS sequence"/>
</dbReference>
<keyword evidence="4" id="KW-1185">Reference proteome</keyword>
<protein>
    <submittedName>
        <fullName evidence="3">Uncharacterized protein</fullName>
    </submittedName>
</protein>
<feature type="region of interest" description="Disordered" evidence="1">
    <location>
        <begin position="406"/>
        <end position="437"/>
    </location>
</feature>
<accession>A0A8T9CD61</accession>
<reference evidence="3 4" key="1">
    <citation type="submission" date="2018-05" db="EMBL/GenBank/DDBJ databases">
        <title>Genome sequencing and assembly of the regulated plant pathogen Lachnellula willkommii and related sister species for the development of diagnostic species identification markers.</title>
        <authorList>
            <person name="Giroux E."/>
            <person name="Bilodeau G."/>
        </authorList>
    </citation>
    <scope>NUCLEOTIDE SEQUENCE [LARGE SCALE GENOMIC DNA]</scope>
    <source>
        <strain evidence="3 4">CBS 268.59</strain>
    </source>
</reference>
<feature type="compositionally biased region" description="Polar residues" evidence="1">
    <location>
        <begin position="409"/>
        <end position="435"/>
    </location>
</feature>
<sequence length="599" mass="64334">MPALSSTSLALLNTFPLIARDSAATNATTANATSNALQVICAWPVSGQYGPGSRVLYYVLIAACIFARKAEWLRNACLAAALLFPAVAAIHGIVLAAIHPENAVDMDVYGAFQLCSIGILAAPVTVRISRTYFYDPGRNAIFLWTSLILAGLLSLAVQFFRIKTFDCTHDDFGNPISTDIKDFPYGNATCGLTCSVEAGPFSPMRGGSANNIYVIPAPNKLTFGEATLLAAACCIPAILSLVSMWNKILEINWKSRFGGGDGQDELIEGTNGATVQRMKGINALMRSFLSTVEVPVFGAAVLAILILGERNFFTNPTYYQTEPIASIGQWAPIVGAGLAVLGSLSLFLAKDLDSEKEESRPDSSIHHCHCNHSMQEIGGGLAHTPHAATPPNDATELHRSFTADARGTSMETVPTAATHQNNQLLRSTTASTTDAGNRKRVATALTAIVNHLGTAAHFDDSEFKHGKALDFPEIPGEQHRNPTLPQIREQYNQHRDSDEPSTPILRERHSRASFTGSINSGLGIERYTTSPRAASPHSPQSPRSPSPYPRSSTLPVQRTSSELHNPPSPSSPALSEGGARPRRDTLEVPSPVHPRFPRP</sequence>
<dbReference type="EMBL" id="QGMK01000316">
    <property type="protein sequence ID" value="TVY82447.1"/>
    <property type="molecule type" value="Genomic_DNA"/>
</dbReference>
<feature type="transmembrane region" description="Helical" evidence="2">
    <location>
        <begin position="327"/>
        <end position="349"/>
    </location>
</feature>
<feature type="transmembrane region" description="Helical" evidence="2">
    <location>
        <begin position="226"/>
        <end position="246"/>
    </location>
</feature>
<evidence type="ECO:0000313" key="3">
    <source>
        <dbReference type="EMBL" id="TVY82447.1"/>
    </source>
</evidence>
<feature type="transmembrane region" description="Helical" evidence="2">
    <location>
        <begin position="110"/>
        <end position="129"/>
    </location>
</feature>
<feature type="transmembrane region" description="Helical" evidence="2">
    <location>
        <begin position="78"/>
        <end position="98"/>
    </location>
</feature>
<keyword evidence="2" id="KW-1133">Transmembrane helix</keyword>
<evidence type="ECO:0000256" key="2">
    <source>
        <dbReference type="SAM" id="Phobius"/>
    </source>
</evidence>
<feature type="transmembrane region" description="Helical" evidence="2">
    <location>
        <begin position="141"/>
        <end position="160"/>
    </location>
</feature>
<feature type="region of interest" description="Disordered" evidence="1">
    <location>
        <begin position="491"/>
        <end position="599"/>
    </location>
</feature>
<keyword evidence="2" id="KW-0472">Membrane</keyword>